<sequence>MLTAVNMIGTKETILAAACDIYLLEGYKGMSMRKVADKAEISATAIYRHFENKEALHHQVLREGFRTFDSYLQPALVGKTAMERLNLAAELFFAFATKQKKYHEILFLTMDHTVEHKVKGALTKDATVSQKFMVDRIRECMAEGSLRQDDPEEVATLLLCTCNGFFAQYVSKKVVDTPVVMKEKYWRMYKRLLHGLKP</sequence>
<dbReference type="Proteomes" id="UP000184603">
    <property type="component" value="Unassembled WGS sequence"/>
</dbReference>
<dbReference type="SUPFAM" id="SSF48498">
    <property type="entry name" value="Tetracyclin repressor-like, C-terminal domain"/>
    <property type="match status" value="1"/>
</dbReference>
<dbReference type="GO" id="GO:0000976">
    <property type="term" value="F:transcription cis-regulatory region binding"/>
    <property type="evidence" value="ECO:0007669"/>
    <property type="project" value="TreeGrafter"/>
</dbReference>
<reference evidence="6 7" key="1">
    <citation type="submission" date="2016-12" db="EMBL/GenBank/DDBJ databases">
        <authorList>
            <person name="Song W.-J."/>
            <person name="Kurnit D.M."/>
        </authorList>
    </citation>
    <scope>NUCLEOTIDE SEQUENCE [LARGE SCALE GENOMIC DNA]</scope>
    <source>
        <strain evidence="6 7">DSM 18488</strain>
    </source>
</reference>
<dbReference type="InterPro" id="IPR001647">
    <property type="entry name" value="HTH_TetR"/>
</dbReference>
<dbReference type="PROSITE" id="PS01081">
    <property type="entry name" value="HTH_TETR_1"/>
    <property type="match status" value="1"/>
</dbReference>
<dbReference type="Gene3D" id="1.10.357.10">
    <property type="entry name" value="Tetracycline Repressor, domain 2"/>
    <property type="match status" value="1"/>
</dbReference>
<gene>
    <name evidence="6" type="ORF">SAMN02745220_04226</name>
</gene>
<evidence type="ECO:0000313" key="6">
    <source>
        <dbReference type="EMBL" id="SHO51803.1"/>
    </source>
</evidence>
<proteinExistence type="predicted"/>
<name>A0A1M7YGS9_9BACT</name>
<dbReference type="PANTHER" id="PTHR30055:SF234">
    <property type="entry name" value="HTH-TYPE TRANSCRIPTIONAL REGULATOR BETI"/>
    <property type="match status" value="1"/>
</dbReference>
<dbReference type="Gene3D" id="1.10.10.60">
    <property type="entry name" value="Homeodomain-like"/>
    <property type="match status" value="1"/>
</dbReference>
<protein>
    <submittedName>
        <fullName evidence="6">Transcriptional regulator, TetR family</fullName>
    </submittedName>
</protein>
<organism evidence="6 7">
    <name type="scientific">Desulfopila aestuarii DSM 18488</name>
    <dbReference type="NCBI Taxonomy" id="1121416"/>
    <lineage>
        <taxon>Bacteria</taxon>
        <taxon>Pseudomonadati</taxon>
        <taxon>Thermodesulfobacteriota</taxon>
        <taxon>Desulfobulbia</taxon>
        <taxon>Desulfobulbales</taxon>
        <taxon>Desulfocapsaceae</taxon>
        <taxon>Desulfopila</taxon>
    </lineage>
</organism>
<evidence type="ECO:0000256" key="1">
    <source>
        <dbReference type="ARBA" id="ARBA00023015"/>
    </source>
</evidence>
<evidence type="ECO:0000256" key="4">
    <source>
        <dbReference type="PROSITE-ProRule" id="PRU00335"/>
    </source>
</evidence>
<evidence type="ECO:0000313" key="7">
    <source>
        <dbReference type="Proteomes" id="UP000184603"/>
    </source>
</evidence>
<evidence type="ECO:0000256" key="2">
    <source>
        <dbReference type="ARBA" id="ARBA00023125"/>
    </source>
</evidence>
<keyword evidence="7" id="KW-1185">Reference proteome</keyword>
<dbReference type="InterPro" id="IPR009057">
    <property type="entry name" value="Homeodomain-like_sf"/>
</dbReference>
<dbReference type="InterPro" id="IPR036271">
    <property type="entry name" value="Tet_transcr_reg_TetR-rel_C_sf"/>
</dbReference>
<keyword evidence="2 4" id="KW-0238">DNA-binding</keyword>
<accession>A0A1M7YGS9</accession>
<dbReference type="EMBL" id="FRFE01000029">
    <property type="protein sequence ID" value="SHO51803.1"/>
    <property type="molecule type" value="Genomic_DNA"/>
</dbReference>
<dbReference type="GO" id="GO:0003700">
    <property type="term" value="F:DNA-binding transcription factor activity"/>
    <property type="evidence" value="ECO:0007669"/>
    <property type="project" value="TreeGrafter"/>
</dbReference>
<evidence type="ECO:0000256" key="3">
    <source>
        <dbReference type="ARBA" id="ARBA00023163"/>
    </source>
</evidence>
<keyword evidence="3" id="KW-0804">Transcription</keyword>
<dbReference type="AlphaFoldDB" id="A0A1M7YGS9"/>
<keyword evidence="1" id="KW-0805">Transcription regulation</keyword>
<feature type="domain" description="HTH tetR-type" evidence="5">
    <location>
        <begin position="8"/>
        <end position="68"/>
    </location>
</feature>
<dbReference type="PANTHER" id="PTHR30055">
    <property type="entry name" value="HTH-TYPE TRANSCRIPTIONAL REGULATOR RUTR"/>
    <property type="match status" value="1"/>
</dbReference>
<feature type="DNA-binding region" description="H-T-H motif" evidence="4">
    <location>
        <begin position="31"/>
        <end position="50"/>
    </location>
</feature>
<evidence type="ECO:0000259" key="5">
    <source>
        <dbReference type="PROSITE" id="PS50977"/>
    </source>
</evidence>
<dbReference type="InterPro" id="IPR050109">
    <property type="entry name" value="HTH-type_TetR-like_transc_reg"/>
</dbReference>
<dbReference type="PROSITE" id="PS50977">
    <property type="entry name" value="HTH_TETR_2"/>
    <property type="match status" value="1"/>
</dbReference>
<dbReference type="Pfam" id="PF00440">
    <property type="entry name" value="TetR_N"/>
    <property type="match status" value="1"/>
</dbReference>
<dbReference type="PRINTS" id="PR00455">
    <property type="entry name" value="HTHTETR"/>
</dbReference>
<dbReference type="SUPFAM" id="SSF46689">
    <property type="entry name" value="Homeodomain-like"/>
    <property type="match status" value="1"/>
</dbReference>
<dbReference type="STRING" id="1121416.SAMN02745220_04226"/>
<dbReference type="InterPro" id="IPR023772">
    <property type="entry name" value="DNA-bd_HTH_TetR-type_CS"/>
</dbReference>